<dbReference type="AlphaFoldDB" id="A0A0B5QJD3"/>
<reference evidence="4" key="1">
    <citation type="submission" date="2014-12" db="EMBL/GenBank/DDBJ databases">
        <title>Genome sequence of Clostridium beijerinckii strain 59B.</title>
        <authorList>
            <person name="Little G.T."/>
            <person name="Minton N.P."/>
        </authorList>
    </citation>
    <scope>NUCLEOTIDE SEQUENCE [LARGE SCALE GENOMIC DNA]</scope>
    <source>
        <strain evidence="4">59B</strain>
    </source>
</reference>
<sequence>MDDKLFELLDDLNISDTDLLLNENINLSMDLSSRQRIEESVKKKAGYLSKKNTFNNKMKNILGGTYMKRKIALAASIAVAFSLGGGVYAYAKTPVAYVSLDINPSVELGVNAFDTVVSAEAYNEDGEKVLEGTNLVNTKVDNAVSTVITNAISDGYIKEDSTNVTTAAAVEITVSTDKDGLADKLNESLKETADETLKNNDLEAEVETDKVALARRDEARQLGITPGKLNLIQKLQALDPSIKVDDYKSISVKEIQKKAKELRKMTRTDNDAVDANNSVDTNTNVTDSNTNTNTETDTNTSTSNQDANVASGSTEEDITFTQSSIGDQKTKEAKTEKGNNSWNEKSNNGNLKKEENSNADINQEEDQDRKYEKASNGSEKKGDGTQGNSNSSKSEKSNNGNSDSKGKGNDKNK</sequence>
<feature type="region of interest" description="Disordered" evidence="1">
    <location>
        <begin position="261"/>
        <end position="413"/>
    </location>
</feature>
<feature type="compositionally biased region" description="Low complexity" evidence="1">
    <location>
        <begin position="387"/>
        <end position="403"/>
    </location>
</feature>
<evidence type="ECO:0000256" key="1">
    <source>
        <dbReference type="SAM" id="MobiDB-lite"/>
    </source>
</evidence>
<dbReference type="InterPro" id="IPR055431">
    <property type="entry name" value="RsgI_M"/>
</dbReference>
<dbReference type="Pfam" id="PF23750">
    <property type="entry name" value="RsgI_M"/>
    <property type="match status" value="1"/>
</dbReference>
<proteinExistence type="predicted"/>
<feature type="compositionally biased region" description="Low complexity" evidence="1">
    <location>
        <begin position="338"/>
        <end position="350"/>
    </location>
</feature>
<dbReference type="KEGG" id="cbei:LF65_01435"/>
<name>A0A0B5QJD3_CLOBE</name>
<feature type="compositionally biased region" description="Basic and acidic residues" evidence="1">
    <location>
        <begin position="367"/>
        <end position="383"/>
    </location>
</feature>
<feature type="compositionally biased region" description="Low complexity" evidence="1">
    <location>
        <begin position="273"/>
        <end position="304"/>
    </location>
</feature>
<dbReference type="STRING" id="1520.LF65_01435"/>
<feature type="compositionally biased region" description="Polar residues" evidence="1">
    <location>
        <begin position="305"/>
        <end position="327"/>
    </location>
</feature>
<organism evidence="3 4">
    <name type="scientific">Clostridium beijerinckii</name>
    <name type="common">Clostridium MP</name>
    <dbReference type="NCBI Taxonomy" id="1520"/>
    <lineage>
        <taxon>Bacteria</taxon>
        <taxon>Bacillati</taxon>
        <taxon>Bacillota</taxon>
        <taxon>Clostridia</taxon>
        <taxon>Eubacteriales</taxon>
        <taxon>Clostridiaceae</taxon>
        <taxon>Clostridium</taxon>
    </lineage>
</organism>
<accession>A0A0B5QJD3</accession>
<dbReference type="Proteomes" id="UP000031866">
    <property type="component" value="Chromosome"/>
</dbReference>
<dbReference type="RefSeq" id="WP_041895154.1">
    <property type="nucleotide sequence ID" value="NZ_CP010086.2"/>
</dbReference>
<feature type="compositionally biased region" description="Basic and acidic residues" evidence="1">
    <location>
        <begin position="261"/>
        <end position="270"/>
    </location>
</feature>
<protein>
    <recommendedName>
        <fullName evidence="2">Anti-sigma factor RsgI-like middle domain-containing protein</fullName>
    </recommendedName>
</protein>
<gene>
    <name evidence="3" type="ORF">LF65_01435</name>
</gene>
<feature type="domain" description="Anti-sigma factor RsgI-like middle" evidence="2">
    <location>
        <begin position="95"/>
        <end position="234"/>
    </location>
</feature>
<evidence type="ECO:0000313" key="4">
    <source>
        <dbReference type="Proteomes" id="UP000031866"/>
    </source>
</evidence>
<dbReference type="OrthoDB" id="9800626at2"/>
<dbReference type="EMBL" id="CP010086">
    <property type="protein sequence ID" value="AJG98047.1"/>
    <property type="molecule type" value="Genomic_DNA"/>
</dbReference>
<evidence type="ECO:0000259" key="2">
    <source>
        <dbReference type="Pfam" id="PF23750"/>
    </source>
</evidence>
<feature type="compositionally biased region" description="Basic and acidic residues" evidence="1">
    <location>
        <begin position="404"/>
        <end position="413"/>
    </location>
</feature>
<feature type="compositionally biased region" description="Basic and acidic residues" evidence="1">
    <location>
        <begin position="328"/>
        <end position="337"/>
    </location>
</feature>
<evidence type="ECO:0000313" key="3">
    <source>
        <dbReference type="EMBL" id="AJG98047.1"/>
    </source>
</evidence>